<protein>
    <submittedName>
        <fullName evidence="1">Uncharacterized protein</fullName>
    </submittedName>
</protein>
<dbReference type="AlphaFoldDB" id="A0A822YEJ6"/>
<reference evidence="1 2" key="1">
    <citation type="journal article" date="2020" name="Mol. Biol. Evol.">
        <title>Distinct Expression and Methylation Patterns for Genes with Different Fates following a Single Whole-Genome Duplication in Flowering Plants.</title>
        <authorList>
            <person name="Shi T."/>
            <person name="Rahmani R.S."/>
            <person name="Gugger P.F."/>
            <person name="Wang M."/>
            <person name="Li H."/>
            <person name="Zhang Y."/>
            <person name="Li Z."/>
            <person name="Wang Q."/>
            <person name="Van de Peer Y."/>
            <person name="Marchal K."/>
            <person name="Chen J."/>
        </authorList>
    </citation>
    <scope>NUCLEOTIDE SEQUENCE [LARGE SCALE GENOMIC DNA]</scope>
    <source>
        <tissue evidence="1">Leaf</tissue>
    </source>
</reference>
<proteinExistence type="predicted"/>
<dbReference type="EMBL" id="DUZY01000002">
    <property type="protein sequence ID" value="DAD29385.1"/>
    <property type="molecule type" value="Genomic_DNA"/>
</dbReference>
<evidence type="ECO:0000313" key="1">
    <source>
        <dbReference type="EMBL" id="DAD29385.1"/>
    </source>
</evidence>
<keyword evidence="2" id="KW-1185">Reference proteome</keyword>
<name>A0A822YEJ6_NELNU</name>
<comment type="caution">
    <text evidence="1">The sequence shown here is derived from an EMBL/GenBank/DDBJ whole genome shotgun (WGS) entry which is preliminary data.</text>
</comment>
<organism evidence="1 2">
    <name type="scientific">Nelumbo nucifera</name>
    <name type="common">Sacred lotus</name>
    <dbReference type="NCBI Taxonomy" id="4432"/>
    <lineage>
        <taxon>Eukaryota</taxon>
        <taxon>Viridiplantae</taxon>
        <taxon>Streptophyta</taxon>
        <taxon>Embryophyta</taxon>
        <taxon>Tracheophyta</taxon>
        <taxon>Spermatophyta</taxon>
        <taxon>Magnoliopsida</taxon>
        <taxon>Proteales</taxon>
        <taxon>Nelumbonaceae</taxon>
        <taxon>Nelumbo</taxon>
    </lineage>
</organism>
<evidence type="ECO:0000313" key="2">
    <source>
        <dbReference type="Proteomes" id="UP000607653"/>
    </source>
</evidence>
<dbReference type="Proteomes" id="UP000607653">
    <property type="component" value="Unassembled WGS sequence"/>
</dbReference>
<gene>
    <name evidence="1" type="ORF">HUJ06_030853</name>
</gene>
<sequence>MKVGWAPPYGLDPHPTEQSIKRFFVGHSQLYNDDLCFILQPSCNIAKYYVPEVKSWRD</sequence>
<accession>A0A822YEJ6</accession>